<dbReference type="GO" id="GO:0003677">
    <property type="term" value="F:DNA binding"/>
    <property type="evidence" value="ECO:0007669"/>
    <property type="project" value="InterPro"/>
</dbReference>
<dbReference type="AlphaFoldDB" id="A0A139KLS3"/>
<dbReference type="NCBIfam" id="TIGR01764">
    <property type="entry name" value="excise"/>
    <property type="match status" value="1"/>
</dbReference>
<dbReference type="SUPFAM" id="SSF46955">
    <property type="entry name" value="Putative DNA-binding domain"/>
    <property type="match status" value="1"/>
</dbReference>
<dbReference type="InterPro" id="IPR010093">
    <property type="entry name" value="SinI_DNA-bd"/>
</dbReference>
<dbReference type="Proteomes" id="UP000070319">
    <property type="component" value="Unassembled WGS sequence"/>
</dbReference>
<dbReference type="EMBL" id="LTDF01000180">
    <property type="protein sequence ID" value="KXT40134.1"/>
    <property type="molecule type" value="Genomic_DNA"/>
</dbReference>
<organism evidence="2">
    <name type="scientific">Bacteroides intestinalis</name>
    <dbReference type="NCBI Taxonomy" id="329854"/>
    <lineage>
        <taxon>Bacteria</taxon>
        <taxon>Pseudomonadati</taxon>
        <taxon>Bacteroidota</taxon>
        <taxon>Bacteroidia</taxon>
        <taxon>Bacteroidales</taxon>
        <taxon>Bacteroidaceae</taxon>
        <taxon>Bacteroides</taxon>
    </lineage>
</organism>
<feature type="domain" description="Helix-turn-helix" evidence="1">
    <location>
        <begin position="82"/>
        <end position="131"/>
    </location>
</feature>
<dbReference type="Pfam" id="PF12728">
    <property type="entry name" value="HTH_17"/>
    <property type="match status" value="1"/>
</dbReference>
<name>A0A139KLS3_9BACE</name>
<dbReference type="PATRIC" id="fig|329854.7.peg.5541"/>
<reference evidence="2 3" key="1">
    <citation type="submission" date="2016-02" db="EMBL/GenBank/DDBJ databases">
        <authorList>
            <person name="Wen L."/>
            <person name="He K."/>
            <person name="Yang H."/>
        </authorList>
    </citation>
    <scope>NUCLEOTIDE SEQUENCE [LARGE SCALE GENOMIC DNA]</scope>
    <source>
        <strain evidence="2 3">KLE1704</strain>
    </source>
</reference>
<dbReference type="Gene3D" id="3.90.105.50">
    <property type="match status" value="1"/>
</dbReference>
<protein>
    <submittedName>
        <fullName evidence="2">DNA binding domain, excisionase family</fullName>
    </submittedName>
</protein>
<gene>
    <name evidence="2" type="ORF">HMPREF2531_05468</name>
</gene>
<evidence type="ECO:0000259" key="1">
    <source>
        <dbReference type="Pfam" id="PF12728"/>
    </source>
</evidence>
<comment type="caution">
    <text evidence="2">The sequence shown here is derived from an EMBL/GenBank/DDBJ whole genome shotgun (WGS) entry which is preliminary data.</text>
</comment>
<evidence type="ECO:0000313" key="3">
    <source>
        <dbReference type="Proteomes" id="UP000070319"/>
    </source>
</evidence>
<sequence>MWYLITLIHTNTYLKVDNMPTIGFEIKRKCKVCGKVFVAKTLDSHYCSPKCSKVAWKRKKDVKDRNAKLEAIARQVSDIREYISVKEAVAMFGVERSTLYRLIKLGRIPVINMGTRLTRIKRSEMERLFLNRQESIAEKEKPVPKTYSLEPEDCYTITEICEKYHINDSSVWAHVRKYSIPSRQIGNYVYVPKQEIDNLYKSEVE</sequence>
<dbReference type="InterPro" id="IPR009061">
    <property type="entry name" value="DNA-bd_dom_put_sf"/>
</dbReference>
<dbReference type="InterPro" id="IPR041657">
    <property type="entry name" value="HTH_17"/>
</dbReference>
<accession>A0A139KLS3</accession>
<proteinExistence type="predicted"/>
<evidence type="ECO:0000313" key="2">
    <source>
        <dbReference type="EMBL" id="KXT40134.1"/>
    </source>
</evidence>
<dbReference type="InterPro" id="IPR038148">
    <property type="entry name" value="Tn1545/Tn916_Xis"/>
</dbReference>